<evidence type="ECO:0000313" key="2">
    <source>
        <dbReference type="Proteomes" id="UP000234254"/>
    </source>
</evidence>
<proteinExistence type="predicted"/>
<evidence type="ECO:0000313" key="1">
    <source>
        <dbReference type="EMBL" id="PKY04755.1"/>
    </source>
</evidence>
<accession>A0A2I1D4G3</accession>
<name>A0A2I1D4G3_ASPC2</name>
<organism evidence="1 2">
    <name type="scientific">Aspergillus campestris (strain IBT 28561)</name>
    <dbReference type="NCBI Taxonomy" id="1392248"/>
    <lineage>
        <taxon>Eukaryota</taxon>
        <taxon>Fungi</taxon>
        <taxon>Dikarya</taxon>
        <taxon>Ascomycota</taxon>
        <taxon>Pezizomycotina</taxon>
        <taxon>Eurotiomycetes</taxon>
        <taxon>Eurotiomycetidae</taxon>
        <taxon>Eurotiales</taxon>
        <taxon>Aspergillaceae</taxon>
        <taxon>Aspergillus</taxon>
        <taxon>Aspergillus subgen. Circumdati</taxon>
    </lineage>
</organism>
<keyword evidence="2" id="KW-1185">Reference proteome</keyword>
<sequence>MRPLRPMMRVHLDDAQLRLTDGTFSWCLSDSLCSVSCGSISSLRQVISSNPLLRTEAFKPMKTTNLDDAQLRLTDMDVLKVPFRSPCSVNYGSIIIKASDSICYEPRFLGPMMRVLLDDAQRQLIFANVFTGCLSESLCSVSCGSGIIIKASVSNPNLVTNRGFLANEDNQLG</sequence>
<reference evidence="1" key="1">
    <citation type="submission" date="2016-12" db="EMBL/GenBank/DDBJ databases">
        <title>The genomes of Aspergillus section Nigri reveals drivers in fungal speciation.</title>
        <authorList>
            <consortium name="DOE Joint Genome Institute"/>
            <person name="Vesth T.C."/>
            <person name="Nybo J."/>
            <person name="Theobald S."/>
            <person name="Brandl J."/>
            <person name="Frisvad J.C."/>
            <person name="Nielsen K.F."/>
            <person name="Lyhne E.K."/>
            <person name="Kogle M.E."/>
            <person name="Kuo A."/>
            <person name="Riley R."/>
            <person name="Clum A."/>
            <person name="Nolan M."/>
            <person name="Lipzen A."/>
            <person name="Salamov A."/>
            <person name="Henrissat B."/>
            <person name="Wiebenga A."/>
            <person name="De vries R.P."/>
            <person name="Grigoriev I.V."/>
            <person name="Mortensen U.H."/>
            <person name="Andersen M.R."/>
            <person name="Baker S.E."/>
        </authorList>
    </citation>
    <scope>NUCLEOTIDE SEQUENCE</scope>
    <source>
        <strain evidence="1">IBT 28561</strain>
    </source>
</reference>
<dbReference type="GeneID" id="36540263"/>
<dbReference type="RefSeq" id="XP_024693349.1">
    <property type="nucleotide sequence ID" value="XM_024832741.1"/>
</dbReference>
<comment type="caution">
    <text evidence="1">The sequence shown here is derived from an EMBL/GenBank/DDBJ whole genome shotgun (WGS) entry which is preliminary data.</text>
</comment>
<gene>
    <name evidence="1" type="ORF">P168DRAFT_138430</name>
</gene>
<dbReference type="Proteomes" id="UP000234254">
    <property type="component" value="Unassembled WGS sequence"/>
</dbReference>
<dbReference type="EMBL" id="MSFM01000005">
    <property type="protein sequence ID" value="PKY04755.1"/>
    <property type="molecule type" value="Genomic_DNA"/>
</dbReference>
<dbReference type="VEuPathDB" id="FungiDB:P168DRAFT_138430"/>
<protein>
    <submittedName>
        <fullName evidence="1">Uncharacterized protein</fullName>
    </submittedName>
</protein>
<dbReference type="AlphaFoldDB" id="A0A2I1D4G3"/>